<dbReference type="RefSeq" id="XP_068349488.1">
    <property type="nucleotide sequence ID" value="XM_068495192.1"/>
</dbReference>
<dbReference type="VEuPathDB" id="TrichDB:TRFO_10001"/>
<comment type="caution">
    <text evidence="2">The sequence shown here is derived from an EMBL/GenBank/DDBJ whole genome shotgun (WGS) entry which is preliminary data.</text>
</comment>
<feature type="region of interest" description="Disordered" evidence="1">
    <location>
        <begin position="213"/>
        <end position="257"/>
    </location>
</feature>
<evidence type="ECO:0000313" key="3">
    <source>
        <dbReference type="Proteomes" id="UP000179807"/>
    </source>
</evidence>
<dbReference type="SUPFAM" id="SSF52058">
    <property type="entry name" value="L domain-like"/>
    <property type="match status" value="1"/>
</dbReference>
<dbReference type="PROSITE" id="PS51450">
    <property type="entry name" value="LRR"/>
    <property type="match status" value="1"/>
</dbReference>
<dbReference type="Proteomes" id="UP000179807">
    <property type="component" value="Unassembled WGS sequence"/>
</dbReference>
<dbReference type="EMBL" id="MLAK01001182">
    <property type="protein sequence ID" value="OHS96351.1"/>
    <property type="molecule type" value="Genomic_DNA"/>
</dbReference>
<protein>
    <recommendedName>
        <fullName evidence="4">Leucine Rich Repeat family protein</fullName>
    </recommendedName>
</protein>
<keyword evidence="3" id="KW-1185">Reference proteome</keyword>
<organism evidence="2 3">
    <name type="scientific">Tritrichomonas foetus</name>
    <dbReference type="NCBI Taxonomy" id="1144522"/>
    <lineage>
        <taxon>Eukaryota</taxon>
        <taxon>Metamonada</taxon>
        <taxon>Parabasalia</taxon>
        <taxon>Tritrichomonadida</taxon>
        <taxon>Tritrichomonadidae</taxon>
        <taxon>Tritrichomonas</taxon>
    </lineage>
</organism>
<sequence>MLTEIVLCPDGRKPQKIDFDQLFNYNGKKKLKKIKSFSAKADTSDMTLSFLGDYLPGLQTLRLDNSVFSCLRDLSTHLPNLKILSLTYCGLSSIDGIATISGRIQELYLAHNFIDDVSPLIGYNTLKILDLESNLIGYVEDVALLKCCTGLRSLTLTGTGATEHPEYRSEIKRLIPRLQILDGVKFGEEEKQQEQQNQVQQEPEKPQIAELSEDVPTLDPKVPIPALKSVSSEGNIPPIPPVSEPAQPPKASPVRKNRMVVKTKILQPRAPRIWHNVGPIRL</sequence>
<evidence type="ECO:0008006" key="4">
    <source>
        <dbReference type="Google" id="ProtNLM"/>
    </source>
</evidence>
<dbReference type="OrthoDB" id="676979at2759"/>
<dbReference type="AlphaFoldDB" id="A0A1J4JDI6"/>
<dbReference type="InterPro" id="IPR032675">
    <property type="entry name" value="LRR_dom_sf"/>
</dbReference>
<dbReference type="Gene3D" id="3.80.10.10">
    <property type="entry name" value="Ribonuclease Inhibitor"/>
    <property type="match status" value="1"/>
</dbReference>
<feature type="compositionally biased region" description="Pro residues" evidence="1">
    <location>
        <begin position="237"/>
        <end position="251"/>
    </location>
</feature>
<dbReference type="InterPro" id="IPR040091">
    <property type="entry name" value="LRRC56"/>
</dbReference>
<evidence type="ECO:0000313" key="2">
    <source>
        <dbReference type="EMBL" id="OHS96351.1"/>
    </source>
</evidence>
<proteinExistence type="predicted"/>
<gene>
    <name evidence="2" type="ORF">TRFO_10001</name>
</gene>
<dbReference type="InterPro" id="IPR001611">
    <property type="entry name" value="Leu-rich_rpt"/>
</dbReference>
<reference evidence="2" key="1">
    <citation type="submission" date="2016-10" db="EMBL/GenBank/DDBJ databases">
        <authorList>
            <person name="Benchimol M."/>
            <person name="Almeida L.G."/>
            <person name="Vasconcelos A.T."/>
            <person name="Perreira-Neves A."/>
            <person name="Rosa I.A."/>
            <person name="Tasca T."/>
            <person name="Bogo M.R."/>
            <person name="de Souza W."/>
        </authorList>
    </citation>
    <scope>NUCLEOTIDE SEQUENCE [LARGE SCALE GENOMIC DNA]</scope>
    <source>
        <strain evidence="2">K</strain>
    </source>
</reference>
<name>A0A1J4JDI6_9EUKA</name>
<dbReference type="PANTHER" id="PTHR22708">
    <property type="entry name" value="LEUCINE-RICH REPEAT-CONTAINING PROTEIN 56"/>
    <property type="match status" value="1"/>
</dbReference>
<accession>A0A1J4JDI6</accession>
<dbReference type="PANTHER" id="PTHR22708:SF0">
    <property type="entry name" value="LEUCINE-RICH REPEAT-CONTAINING PROTEIN 56"/>
    <property type="match status" value="1"/>
</dbReference>
<evidence type="ECO:0000256" key="1">
    <source>
        <dbReference type="SAM" id="MobiDB-lite"/>
    </source>
</evidence>
<dbReference type="GeneID" id="94829896"/>